<feature type="non-terminal residue" evidence="2">
    <location>
        <position position="86"/>
    </location>
</feature>
<organism evidence="2 3">
    <name type="scientific">Coccomyxa subellipsoidea (strain C-169)</name>
    <name type="common">Green microalga</name>
    <dbReference type="NCBI Taxonomy" id="574566"/>
    <lineage>
        <taxon>Eukaryota</taxon>
        <taxon>Viridiplantae</taxon>
        <taxon>Chlorophyta</taxon>
        <taxon>core chlorophytes</taxon>
        <taxon>Trebouxiophyceae</taxon>
        <taxon>Trebouxiophyceae incertae sedis</taxon>
        <taxon>Coccomyxaceae</taxon>
        <taxon>Coccomyxa</taxon>
        <taxon>Coccomyxa subellipsoidea</taxon>
    </lineage>
</organism>
<dbReference type="Proteomes" id="UP000007264">
    <property type="component" value="Unassembled WGS sequence"/>
</dbReference>
<dbReference type="KEGG" id="csl:COCSUDRAFT_33176"/>
<dbReference type="EMBL" id="AGSI01000007">
    <property type="protein sequence ID" value="EIE23724.1"/>
    <property type="molecule type" value="Genomic_DNA"/>
</dbReference>
<feature type="chain" id="PRO_5003636559" description="Inhibitor I9 domain-containing protein" evidence="1">
    <location>
        <begin position="28"/>
        <end position="86"/>
    </location>
</feature>
<feature type="signal peptide" evidence="1">
    <location>
        <begin position="1"/>
        <end position="27"/>
    </location>
</feature>
<protein>
    <recommendedName>
        <fullName evidence="4">Inhibitor I9 domain-containing protein</fullName>
    </recommendedName>
</protein>
<evidence type="ECO:0008006" key="4">
    <source>
        <dbReference type="Google" id="ProtNLM"/>
    </source>
</evidence>
<comment type="caution">
    <text evidence="2">The sequence shown here is derived from an EMBL/GenBank/DDBJ whole genome shotgun (WGS) entry which is preliminary data.</text>
</comment>
<name>I0YZA5_COCSC</name>
<evidence type="ECO:0000313" key="3">
    <source>
        <dbReference type="Proteomes" id="UP000007264"/>
    </source>
</evidence>
<evidence type="ECO:0000313" key="2">
    <source>
        <dbReference type="EMBL" id="EIE23724.1"/>
    </source>
</evidence>
<reference evidence="2 3" key="1">
    <citation type="journal article" date="2012" name="Genome Biol.">
        <title>The genome of the polar eukaryotic microalga coccomyxa subellipsoidea reveals traits of cold adaptation.</title>
        <authorList>
            <person name="Blanc G."/>
            <person name="Agarkova I."/>
            <person name="Grimwood J."/>
            <person name="Kuo A."/>
            <person name="Brueggeman A."/>
            <person name="Dunigan D."/>
            <person name="Gurnon J."/>
            <person name="Ladunga I."/>
            <person name="Lindquist E."/>
            <person name="Lucas S."/>
            <person name="Pangilinan J."/>
            <person name="Proschold T."/>
            <person name="Salamov A."/>
            <person name="Schmutz J."/>
            <person name="Weeks D."/>
            <person name="Yamada T."/>
            <person name="Claverie J.M."/>
            <person name="Grigoriev I."/>
            <person name="Van Etten J."/>
            <person name="Lomsadze A."/>
            <person name="Borodovsky M."/>
        </authorList>
    </citation>
    <scope>NUCLEOTIDE SEQUENCE [LARGE SCALE GENOMIC DNA]</scope>
    <source>
        <strain evidence="2 3">C-169</strain>
    </source>
</reference>
<dbReference type="GeneID" id="17041716"/>
<gene>
    <name evidence="2" type="ORF">COCSUDRAFT_33176</name>
</gene>
<evidence type="ECO:0000256" key="1">
    <source>
        <dbReference type="SAM" id="SignalP"/>
    </source>
</evidence>
<keyword evidence="3" id="KW-1185">Reference proteome</keyword>
<sequence length="86" mass="9969">MMGYTERRLWSPQLLALVLLLSTRVEAVHHRERTAAARKMHSSYKYRASGGRAAVQHQHVAPAQKDFVYIYDMPSEFNEDLRDLPV</sequence>
<keyword evidence="1" id="KW-0732">Signal</keyword>
<proteinExistence type="predicted"/>
<dbReference type="AlphaFoldDB" id="I0YZA5"/>
<accession>I0YZA5</accession>
<dbReference type="RefSeq" id="XP_005648268.1">
    <property type="nucleotide sequence ID" value="XM_005648211.1"/>
</dbReference>